<dbReference type="RefSeq" id="WP_073135691.1">
    <property type="nucleotide sequence ID" value="NZ_FQZF01000015.1"/>
</dbReference>
<evidence type="ECO:0000256" key="9">
    <source>
        <dbReference type="SAM" id="SignalP"/>
    </source>
</evidence>
<keyword evidence="4 8" id="KW-0564">Palmitate</keyword>
<dbReference type="AlphaFoldDB" id="A0A1M6K102"/>
<dbReference type="NCBIfam" id="TIGR02802">
    <property type="entry name" value="Pal_lipo"/>
    <property type="match status" value="1"/>
</dbReference>
<dbReference type="Gene3D" id="3.30.1330.60">
    <property type="entry name" value="OmpA-like domain"/>
    <property type="match status" value="1"/>
</dbReference>
<feature type="domain" description="OmpA-like" evidence="10">
    <location>
        <begin position="50"/>
        <end position="164"/>
    </location>
</feature>
<reference evidence="11 12" key="1">
    <citation type="submission" date="2016-11" db="EMBL/GenBank/DDBJ databases">
        <authorList>
            <person name="Jaros S."/>
            <person name="Januszkiewicz K."/>
            <person name="Wedrychowicz H."/>
        </authorList>
    </citation>
    <scope>NUCLEOTIDE SEQUENCE [LARGE SCALE GENOMIC DNA]</scope>
    <source>
        <strain evidence="11 12">DSM 14916</strain>
    </source>
</reference>
<dbReference type="OrthoDB" id="9809164at2"/>
<protein>
    <recommendedName>
        <fullName evidence="8">Peptidoglycan-associated lipoprotein</fullName>
        <shortName evidence="8">PAL</shortName>
    </recommendedName>
</protein>
<evidence type="ECO:0000256" key="8">
    <source>
        <dbReference type="HAMAP-Rule" id="MF_02204"/>
    </source>
</evidence>
<feature type="chain" id="PRO_5013336849" description="Peptidoglycan-associated lipoprotein" evidence="9">
    <location>
        <begin position="24"/>
        <end position="164"/>
    </location>
</feature>
<evidence type="ECO:0000256" key="6">
    <source>
        <dbReference type="ARBA" id="ARBA00023288"/>
    </source>
</evidence>
<keyword evidence="7 8" id="KW-0131">Cell cycle</keyword>
<keyword evidence="6 8" id="KW-0449">Lipoprotein</keyword>
<dbReference type="Proteomes" id="UP000184387">
    <property type="component" value="Unassembled WGS sequence"/>
</dbReference>
<comment type="subunit">
    <text evidence="8">The Tol-Pal system is composed of five core proteins: the inner membrane proteins TolA, TolQ and TolR, the periplasmic protein TolB and the outer membrane protein Pal. They form a network linking the inner and outer membranes and the peptidoglycan layer.</text>
</comment>
<dbReference type="InterPro" id="IPR006664">
    <property type="entry name" value="OMP_bac"/>
</dbReference>
<gene>
    <name evidence="8" type="primary">pal</name>
    <name evidence="11" type="ORF">SAMN02745194_02780</name>
</gene>
<evidence type="ECO:0000313" key="11">
    <source>
        <dbReference type="EMBL" id="SHJ52618.1"/>
    </source>
</evidence>
<keyword evidence="5 8" id="KW-0998">Cell outer membrane</keyword>
<dbReference type="EMBL" id="FQZF01000015">
    <property type="protein sequence ID" value="SHJ52618.1"/>
    <property type="molecule type" value="Genomic_DNA"/>
</dbReference>
<dbReference type="HAMAP" id="MF_02204">
    <property type="entry name" value="Pal"/>
    <property type="match status" value="1"/>
</dbReference>
<evidence type="ECO:0000256" key="4">
    <source>
        <dbReference type="ARBA" id="ARBA00023139"/>
    </source>
</evidence>
<evidence type="ECO:0000256" key="7">
    <source>
        <dbReference type="ARBA" id="ARBA00023306"/>
    </source>
</evidence>
<dbReference type="Pfam" id="PF00691">
    <property type="entry name" value="OmpA"/>
    <property type="match status" value="1"/>
</dbReference>
<dbReference type="InterPro" id="IPR050330">
    <property type="entry name" value="Bact_OuterMem_StrucFunc"/>
</dbReference>
<dbReference type="InterPro" id="IPR014169">
    <property type="entry name" value="Pal_lipo_C"/>
</dbReference>
<dbReference type="InterPro" id="IPR036737">
    <property type="entry name" value="OmpA-like_sf"/>
</dbReference>
<evidence type="ECO:0000313" key="12">
    <source>
        <dbReference type="Proteomes" id="UP000184387"/>
    </source>
</evidence>
<dbReference type="CDD" id="cd07185">
    <property type="entry name" value="OmpA_C-like"/>
    <property type="match status" value="1"/>
</dbReference>
<accession>A0A1M6K102</accession>
<evidence type="ECO:0000256" key="5">
    <source>
        <dbReference type="ARBA" id="ARBA00023237"/>
    </source>
</evidence>
<comment type="function">
    <text evidence="8">Part of the Tol-Pal system, which plays a role in outer membrane invagination during cell division and is important for maintaining outer membrane integrity.</text>
</comment>
<dbReference type="SUPFAM" id="SSF103088">
    <property type="entry name" value="OmpA-like"/>
    <property type="match status" value="1"/>
</dbReference>
<dbReference type="PROSITE" id="PS51257">
    <property type="entry name" value="PROKAR_LIPOPROTEIN"/>
    <property type="match status" value="1"/>
</dbReference>
<dbReference type="InterPro" id="IPR006665">
    <property type="entry name" value="OmpA-like"/>
</dbReference>
<dbReference type="PROSITE" id="PS01068">
    <property type="entry name" value="OMPA_1"/>
    <property type="match status" value="1"/>
</dbReference>
<proteinExistence type="inferred from homology"/>
<evidence type="ECO:0000256" key="1">
    <source>
        <dbReference type="ARBA" id="ARBA00022618"/>
    </source>
</evidence>
<dbReference type="PRINTS" id="PR01021">
    <property type="entry name" value="OMPADOMAIN"/>
</dbReference>
<organism evidence="11 12">
    <name type="scientific">Muricoccus roseus</name>
    <dbReference type="NCBI Taxonomy" id="198092"/>
    <lineage>
        <taxon>Bacteria</taxon>
        <taxon>Pseudomonadati</taxon>
        <taxon>Pseudomonadota</taxon>
        <taxon>Alphaproteobacteria</taxon>
        <taxon>Acetobacterales</taxon>
        <taxon>Roseomonadaceae</taxon>
        <taxon>Muricoccus</taxon>
    </lineage>
</organism>
<evidence type="ECO:0000256" key="2">
    <source>
        <dbReference type="ARBA" id="ARBA00022729"/>
    </source>
</evidence>
<keyword evidence="12" id="KW-1185">Reference proteome</keyword>
<evidence type="ECO:0000256" key="3">
    <source>
        <dbReference type="ARBA" id="ARBA00023136"/>
    </source>
</evidence>
<dbReference type="InterPro" id="IPR039001">
    <property type="entry name" value="Pal"/>
</dbReference>
<keyword evidence="2 8" id="KW-0732">Signal</keyword>
<dbReference type="InterPro" id="IPR006690">
    <property type="entry name" value="OMPA-like_CS"/>
</dbReference>
<comment type="subcellular location">
    <subcellularLocation>
        <location evidence="8">Cell outer membrane</location>
        <topology evidence="8">Lipid-anchor</topology>
    </subcellularLocation>
</comment>
<feature type="signal peptide" evidence="9">
    <location>
        <begin position="1"/>
        <end position="23"/>
    </location>
</feature>
<keyword evidence="1 8" id="KW-0132">Cell division</keyword>
<dbReference type="PANTHER" id="PTHR30329">
    <property type="entry name" value="STATOR ELEMENT OF FLAGELLAR MOTOR COMPLEX"/>
    <property type="match status" value="1"/>
</dbReference>
<dbReference type="PANTHER" id="PTHR30329:SF21">
    <property type="entry name" value="LIPOPROTEIN YIAD-RELATED"/>
    <property type="match status" value="1"/>
</dbReference>
<evidence type="ECO:0000259" key="10">
    <source>
        <dbReference type="PROSITE" id="PS51123"/>
    </source>
</evidence>
<dbReference type="GO" id="GO:0009279">
    <property type="term" value="C:cell outer membrane"/>
    <property type="evidence" value="ECO:0007669"/>
    <property type="project" value="UniProtKB-SubCell"/>
</dbReference>
<dbReference type="GO" id="GO:0051301">
    <property type="term" value="P:cell division"/>
    <property type="evidence" value="ECO:0007669"/>
    <property type="project" value="UniProtKB-UniRule"/>
</dbReference>
<sequence length="164" mass="17011">MNVKILGALGALALLAACSSDEATNAAATGAGGSGGLAGAGMGAARPGSQEDLVANVGDRVFFDTDSSQVRGDGRATLERQAAWLARYPQVTVYMEGHADERGTREYNLALGQRRANSARDLLVASGVSGQRIQTISYGKDRPAALGSDEASWAQNRRAVTTVR</sequence>
<dbReference type="PROSITE" id="PS51123">
    <property type="entry name" value="OMPA_2"/>
    <property type="match status" value="1"/>
</dbReference>
<comment type="similarity">
    <text evidence="8">Belongs to the Pal lipoprotein family.</text>
</comment>
<keyword evidence="3 8" id="KW-0472">Membrane</keyword>
<name>A0A1M6K102_9PROT</name>
<dbReference type="STRING" id="198092.SAMN02745194_02780"/>